<evidence type="ECO:0000313" key="5">
    <source>
        <dbReference type="Proteomes" id="UP000199047"/>
    </source>
</evidence>
<dbReference type="RefSeq" id="WP_010388123.1">
    <property type="nucleotide sequence ID" value="NZ_FBSX01000005.1"/>
</dbReference>
<evidence type="ECO:0000313" key="3">
    <source>
        <dbReference type="EMBL" id="CUW20669.1"/>
    </source>
</evidence>
<dbReference type="GeneID" id="34301510"/>
<keyword evidence="5" id="KW-1185">Reference proteome</keyword>
<evidence type="ECO:0000259" key="1">
    <source>
        <dbReference type="Pfam" id="PF13521"/>
    </source>
</evidence>
<accession>A0AAN2QU42</accession>
<dbReference type="EMBL" id="FBTB01000023">
    <property type="protein sequence ID" value="CUW20669.1"/>
    <property type="molecule type" value="Genomic_DNA"/>
</dbReference>
<reference evidence="4 5" key="1">
    <citation type="submission" date="2015-12" db="EMBL/GenBank/DDBJ databases">
        <authorList>
            <person name="Andreevskaya M."/>
        </authorList>
    </citation>
    <scope>NUCLEOTIDE SEQUENCE [LARGE SCALE GENOMIC DNA]</scope>
    <source>
        <strain evidence="3 5">KSL4-2</strain>
        <strain evidence="2 4">PL111</strain>
    </source>
</reference>
<dbReference type="AlphaFoldDB" id="A0AAN2QU42"/>
<dbReference type="EMBL" id="FBTU01000001">
    <property type="protein sequence ID" value="CUW04061.1"/>
    <property type="molecule type" value="Genomic_DNA"/>
</dbReference>
<dbReference type="Gene3D" id="3.40.50.300">
    <property type="entry name" value="P-loop containing nucleotide triphosphate hydrolases"/>
    <property type="match status" value="1"/>
</dbReference>
<evidence type="ECO:0000313" key="2">
    <source>
        <dbReference type="EMBL" id="CUW04061.1"/>
    </source>
</evidence>
<comment type="caution">
    <text evidence="2">The sequence shown here is derived from an EMBL/GenBank/DDBJ whole genome shotgun (WGS) entry which is preliminary data.</text>
</comment>
<dbReference type="InterPro" id="IPR038727">
    <property type="entry name" value="NadR/Ttd14_AAA_dom"/>
</dbReference>
<proteinExistence type="predicted"/>
<feature type="domain" description="NadR/Ttd14 AAA" evidence="1">
    <location>
        <begin position="2"/>
        <end position="189"/>
    </location>
</feature>
<evidence type="ECO:0000313" key="4">
    <source>
        <dbReference type="Proteomes" id="UP000198868"/>
    </source>
</evidence>
<dbReference type="InterPro" id="IPR027417">
    <property type="entry name" value="P-loop_NTPase"/>
</dbReference>
<dbReference type="Pfam" id="PF13521">
    <property type="entry name" value="AAA_28"/>
    <property type="match status" value="1"/>
</dbReference>
<dbReference type="SUPFAM" id="SSF52540">
    <property type="entry name" value="P-loop containing nucleoside triphosphate hydrolases"/>
    <property type="match status" value="1"/>
</dbReference>
<dbReference type="Proteomes" id="UP000198868">
    <property type="component" value="Unassembled WGS sequence"/>
</dbReference>
<organism evidence="2 4">
    <name type="scientific">Leuconostoc inhae</name>
    <dbReference type="NCBI Taxonomy" id="178001"/>
    <lineage>
        <taxon>Bacteria</taxon>
        <taxon>Bacillati</taxon>
        <taxon>Bacillota</taxon>
        <taxon>Bacilli</taxon>
        <taxon>Lactobacillales</taxon>
        <taxon>Lactobacillaceae</taxon>
        <taxon>Leuconostoc</taxon>
    </lineage>
</organism>
<name>A0AAN2QU42_9LACO</name>
<dbReference type="Proteomes" id="UP000199047">
    <property type="component" value="Unassembled WGS sequence"/>
</dbReference>
<sequence>MKIAISGTYSTGKTTTTLALAYYTGLLSTHAKTMREILPKALPGKRLEDATGPELVQLGFRRLMERAVRESHLEDFVSDGSSLHEWAYGMVRTELGMNPNEETDKGNIVLTEDLKYLKEIMINFGAVAKDYAKDTYESFVHLPVEFPLVADGHRPVSELFRRRSNDLLLETIQKLDIPYYVVGGTIAERLEKITEIYHLEPVMSVEEAIRLAKKEAEKFDIVQEGRENDN</sequence>
<gene>
    <name evidence="3" type="ORF">KSL4_1886</name>
    <name evidence="2" type="ORF">PL111_1802</name>
</gene>
<protein>
    <recommendedName>
        <fullName evidence="1">NadR/Ttd14 AAA domain-containing protein</fullName>
    </recommendedName>
</protein>